<dbReference type="Gene3D" id="1.10.720.30">
    <property type="entry name" value="SAP domain"/>
    <property type="match status" value="1"/>
</dbReference>
<dbReference type="SUPFAM" id="SSF52042">
    <property type="entry name" value="Ribosomal protein L32e"/>
    <property type="match status" value="1"/>
</dbReference>
<dbReference type="InterPro" id="IPR023654">
    <property type="entry name" value="Ribosomal_eL32_arc"/>
</dbReference>
<dbReference type="InterPro" id="IPR018263">
    <property type="entry name" value="Ribosomal_eL32_CS"/>
</dbReference>
<dbReference type="SMART" id="SM01393">
    <property type="entry name" value="Ribosomal_L32e"/>
    <property type="match status" value="1"/>
</dbReference>
<dbReference type="InterPro" id="IPR036361">
    <property type="entry name" value="SAP_dom_sf"/>
</dbReference>
<dbReference type="SUPFAM" id="SSF68906">
    <property type="entry name" value="SAP domain"/>
    <property type="match status" value="1"/>
</dbReference>
<dbReference type="InterPro" id="IPR003034">
    <property type="entry name" value="SAP_dom"/>
</dbReference>
<proteinExistence type="inferred from homology"/>
<dbReference type="HAMAP" id="MF_00810">
    <property type="entry name" value="Ribosomal_eL32"/>
    <property type="match status" value="1"/>
</dbReference>
<dbReference type="SMART" id="SM00513">
    <property type="entry name" value="SAP"/>
    <property type="match status" value="1"/>
</dbReference>
<dbReference type="CDD" id="cd00513">
    <property type="entry name" value="Ribosomal_L32_L32e"/>
    <property type="match status" value="1"/>
</dbReference>
<dbReference type="GO" id="GO:0003735">
    <property type="term" value="F:structural constituent of ribosome"/>
    <property type="evidence" value="ECO:0007669"/>
    <property type="project" value="InterPro"/>
</dbReference>
<dbReference type="PANTHER" id="PTHR23413">
    <property type="entry name" value="60S RIBOSOMAL PROTEIN L32 AND DNA-DIRECTED RNA POLYMERASE II, SUBUNIT N"/>
    <property type="match status" value="1"/>
</dbReference>
<accession>A0A1B1TBX4</accession>
<dbReference type="Pfam" id="PF02037">
    <property type="entry name" value="SAP"/>
    <property type="match status" value="1"/>
</dbReference>
<reference evidence="8" key="2">
    <citation type="journal article" date="2015" name="ISME J.">
        <title>A new class of marine Euryarchaeota group II from the Mediterranean deep chlorophyll maximum.</title>
        <authorList>
            <person name="Martin-Cuadrado A.B."/>
            <person name="Garcia-Heredia I."/>
            <person name="Molto A.G."/>
            <person name="Lopez-Ubeda R."/>
            <person name="Kimes N."/>
            <person name="Lopez-Garcia P."/>
            <person name="Moreira D."/>
            <person name="Rodriguez-Valera F."/>
        </authorList>
    </citation>
    <scope>NUCLEOTIDE SEQUENCE</scope>
</reference>
<dbReference type="PROSITE" id="PS50800">
    <property type="entry name" value="SAP"/>
    <property type="match status" value="1"/>
</dbReference>
<feature type="compositionally biased region" description="Acidic residues" evidence="6">
    <location>
        <begin position="38"/>
        <end position="57"/>
    </location>
</feature>
<evidence type="ECO:0000256" key="5">
    <source>
        <dbReference type="HAMAP-Rule" id="MF_00810"/>
    </source>
</evidence>
<evidence type="ECO:0000259" key="7">
    <source>
        <dbReference type="PROSITE" id="PS50800"/>
    </source>
</evidence>
<feature type="domain" description="SAP" evidence="7">
    <location>
        <begin position="3"/>
        <end position="37"/>
    </location>
</feature>
<evidence type="ECO:0000313" key="8">
    <source>
        <dbReference type="EMBL" id="ANV79779.1"/>
    </source>
</evidence>
<keyword evidence="2 5" id="KW-0689">Ribosomal protein</keyword>
<evidence type="ECO:0000256" key="1">
    <source>
        <dbReference type="ARBA" id="ARBA00008431"/>
    </source>
</evidence>
<name>A0A1B1TBX4_9ARCH</name>
<feature type="region of interest" description="Disordered" evidence="6">
    <location>
        <begin position="31"/>
        <end position="57"/>
    </location>
</feature>
<dbReference type="Pfam" id="PF01655">
    <property type="entry name" value="Ribosomal_L32e"/>
    <property type="match status" value="1"/>
</dbReference>
<evidence type="ECO:0000256" key="2">
    <source>
        <dbReference type="ARBA" id="ARBA00022980"/>
    </source>
</evidence>
<dbReference type="GO" id="GO:0006412">
    <property type="term" value="P:translation"/>
    <property type="evidence" value="ECO:0007669"/>
    <property type="project" value="UniProtKB-UniRule"/>
</dbReference>
<sequence>MEYENMTVAQLKELLREANLPVSGNKSALIERLSQNETTEESPVEVLVEEDEEETFDEEEIFDEEDDFFDEDEWDQIHTARQKPVLDEETKANLATRAAQMKKQPKFRRQEWYRYYRLSRTGWRKPKGMQSKQRLNMKYRTPMARVGYGKISAVRGLHPSGFEDVLVNQPSDLDGLDPERQAIRVSASVGNRKRSKIHDRADDLGLRVLNRRKITRKGDIQ</sequence>
<dbReference type="NCBIfam" id="NF006332">
    <property type="entry name" value="PRK08562.1"/>
    <property type="match status" value="1"/>
</dbReference>
<dbReference type="PANTHER" id="PTHR23413:SF1">
    <property type="entry name" value="RIBOSOMAL PROTEIN L32"/>
    <property type="match status" value="1"/>
</dbReference>
<dbReference type="InterPro" id="IPR036351">
    <property type="entry name" value="Ribosomal_eL32_sf"/>
</dbReference>
<keyword evidence="3 5" id="KW-0687">Ribonucleoprotein</keyword>
<evidence type="ECO:0000256" key="3">
    <source>
        <dbReference type="ARBA" id="ARBA00023274"/>
    </source>
</evidence>
<evidence type="ECO:0000256" key="6">
    <source>
        <dbReference type="SAM" id="MobiDB-lite"/>
    </source>
</evidence>
<dbReference type="InterPro" id="IPR001515">
    <property type="entry name" value="Ribosomal_eL32"/>
</dbReference>
<dbReference type="AlphaFoldDB" id="A0A1B1TBX4"/>
<protein>
    <recommendedName>
        <fullName evidence="4 5">Large ribosomal subunit protein eL32</fullName>
    </recommendedName>
</protein>
<comment type="similarity">
    <text evidence="1 5">Belongs to the eukaryotic ribosomal protein eL32 family.</text>
</comment>
<gene>
    <name evidence="5" type="primary">rpl32e</name>
</gene>
<reference evidence="8" key="1">
    <citation type="submission" date="2014-11" db="EMBL/GenBank/DDBJ databases">
        <authorList>
            <person name="Zhu J."/>
            <person name="Qi W."/>
            <person name="Song R."/>
        </authorList>
    </citation>
    <scope>NUCLEOTIDE SEQUENCE</scope>
</reference>
<organism evidence="8">
    <name type="scientific">Candidatus Thalassarchaea marina</name>
    <dbReference type="NCBI Taxonomy" id="1680828"/>
    <lineage>
        <taxon>Archaea</taxon>
        <taxon>Methanobacteriati</taxon>
        <taxon>Thermoplasmatota</taxon>
        <taxon>Candidatus Poseidoniia</taxon>
        <taxon>Candidatus Poseidoniia incertae sedis</taxon>
    </lineage>
</organism>
<dbReference type="GO" id="GO:0022625">
    <property type="term" value="C:cytosolic large ribosomal subunit"/>
    <property type="evidence" value="ECO:0007669"/>
    <property type="project" value="TreeGrafter"/>
</dbReference>
<evidence type="ECO:0000256" key="4">
    <source>
        <dbReference type="ARBA" id="ARBA00035229"/>
    </source>
</evidence>
<dbReference type="EMBL" id="KP211851">
    <property type="protein sequence ID" value="ANV79779.1"/>
    <property type="molecule type" value="Genomic_DNA"/>
</dbReference>
<dbReference type="PROSITE" id="PS00580">
    <property type="entry name" value="RIBOSOMAL_L32E"/>
    <property type="match status" value="1"/>
</dbReference>